<evidence type="ECO:0000256" key="1">
    <source>
        <dbReference type="ARBA" id="ARBA00022833"/>
    </source>
</evidence>
<dbReference type="CDD" id="cd00067">
    <property type="entry name" value="GAL4"/>
    <property type="match status" value="1"/>
</dbReference>
<dbReference type="GO" id="GO:0000981">
    <property type="term" value="F:DNA-binding transcription factor activity, RNA polymerase II-specific"/>
    <property type="evidence" value="ECO:0007669"/>
    <property type="project" value="InterPro"/>
</dbReference>
<keyword evidence="10" id="KW-0472">Membrane</keyword>
<evidence type="ECO:0000313" key="12">
    <source>
        <dbReference type="EMBL" id="OJJ61437.1"/>
    </source>
</evidence>
<keyword evidence="5" id="KW-0539">Nucleus</keyword>
<dbReference type="InterPro" id="IPR051439">
    <property type="entry name" value="XlnR/Xlr1"/>
</dbReference>
<dbReference type="EMBL" id="KV878584">
    <property type="protein sequence ID" value="OJJ61437.1"/>
    <property type="molecule type" value="Genomic_DNA"/>
</dbReference>
<feature type="transmembrane region" description="Helical" evidence="10">
    <location>
        <begin position="696"/>
        <end position="716"/>
    </location>
</feature>
<comment type="similarity">
    <text evidence="6">Belongs to the xlnR/xlr1 family.</text>
</comment>
<evidence type="ECO:0000256" key="6">
    <source>
        <dbReference type="ARBA" id="ARBA00037990"/>
    </source>
</evidence>
<evidence type="ECO:0000313" key="13">
    <source>
        <dbReference type="Proteomes" id="UP000184356"/>
    </source>
</evidence>
<accession>A0A1L9TPT5</accession>
<dbReference type="InterPro" id="IPR001138">
    <property type="entry name" value="Zn2Cys6_DnaBD"/>
</dbReference>
<dbReference type="VEuPathDB" id="FungiDB:ASPSYDRAFT_828322"/>
<protein>
    <recommendedName>
        <fullName evidence="7">Xylanolytic transcriptional activator xlnR</fullName>
    </recommendedName>
    <alternativeName>
        <fullName evidence="8">Xylanase regulator</fullName>
    </alternativeName>
</protein>
<evidence type="ECO:0000256" key="2">
    <source>
        <dbReference type="ARBA" id="ARBA00023015"/>
    </source>
</evidence>
<evidence type="ECO:0000256" key="10">
    <source>
        <dbReference type="SAM" id="Phobius"/>
    </source>
</evidence>
<dbReference type="GeneID" id="63767248"/>
<evidence type="ECO:0000259" key="11">
    <source>
        <dbReference type="SMART" id="SM00066"/>
    </source>
</evidence>
<dbReference type="Pfam" id="PF04082">
    <property type="entry name" value="Fungal_trans"/>
    <property type="match status" value="1"/>
</dbReference>
<dbReference type="PANTHER" id="PTHR47663:SF1">
    <property type="entry name" value="XYLANOLYTIC TRANSCRIPTIONAL ACTIVATOR XLNR-RELATED"/>
    <property type="match status" value="1"/>
</dbReference>
<feature type="compositionally biased region" description="Polar residues" evidence="9">
    <location>
        <begin position="128"/>
        <end position="145"/>
    </location>
</feature>
<name>A0A1L9TPT5_9EURO</name>
<proteinExistence type="inferred from homology"/>
<dbReference type="CDD" id="cd12148">
    <property type="entry name" value="fungal_TF_MHR"/>
    <property type="match status" value="1"/>
</dbReference>
<dbReference type="PANTHER" id="PTHR47663">
    <property type="entry name" value="XYLANOLYTIC TRANSCRIPTIONAL ACTIVATOR XLNR-RELATED"/>
    <property type="match status" value="1"/>
</dbReference>
<feature type="region of interest" description="Disordered" evidence="9">
    <location>
        <begin position="80"/>
        <end position="145"/>
    </location>
</feature>
<organism evidence="12 13">
    <name type="scientific">Aspergillus sydowii CBS 593.65</name>
    <dbReference type="NCBI Taxonomy" id="1036612"/>
    <lineage>
        <taxon>Eukaryota</taxon>
        <taxon>Fungi</taxon>
        <taxon>Dikarya</taxon>
        <taxon>Ascomycota</taxon>
        <taxon>Pezizomycotina</taxon>
        <taxon>Eurotiomycetes</taxon>
        <taxon>Eurotiomycetidae</taxon>
        <taxon>Eurotiales</taxon>
        <taxon>Aspergillaceae</taxon>
        <taxon>Aspergillus</taxon>
        <taxon>Aspergillus subgen. Nidulantes</taxon>
    </lineage>
</organism>
<feature type="domain" description="Zn(2)-C6 fungal-type" evidence="11">
    <location>
        <begin position="15"/>
        <end position="82"/>
    </location>
</feature>
<dbReference type="OrthoDB" id="5365785at2759"/>
<evidence type="ECO:0000256" key="4">
    <source>
        <dbReference type="ARBA" id="ARBA00023163"/>
    </source>
</evidence>
<reference evidence="13" key="1">
    <citation type="journal article" date="2017" name="Genome Biol.">
        <title>Comparative genomics reveals high biological diversity and specific adaptations in the industrially and medically important fungal genus Aspergillus.</title>
        <authorList>
            <person name="de Vries R.P."/>
            <person name="Riley R."/>
            <person name="Wiebenga A."/>
            <person name="Aguilar-Osorio G."/>
            <person name="Amillis S."/>
            <person name="Uchima C.A."/>
            <person name="Anderluh G."/>
            <person name="Asadollahi M."/>
            <person name="Askin M."/>
            <person name="Barry K."/>
            <person name="Battaglia E."/>
            <person name="Bayram O."/>
            <person name="Benocci T."/>
            <person name="Braus-Stromeyer S.A."/>
            <person name="Caldana C."/>
            <person name="Canovas D."/>
            <person name="Cerqueira G.C."/>
            <person name="Chen F."/>
            <person name="Chen W."/>
            <person name="Choi C."/>
            <person name="Clum A."/>
            <person name="Dos Santos R.A."/>
            <person name="Damasio A.R."/>
            <person name="Diallinas G."/>
            <person name="Emri T."/>
            <person name="Fekete E."/>
            <person name="Flipphi M."/>
            <person name="Freyberg S."/>
            <person name="Gallo A."/>
            <person name="Gournas C."/>
            <person name="Habgood R."/>
            <person name="Hainaut M."/>
            <person name="Harispe M.L."/>
            <person name="Henrissat B."/>
            <person name="Hilden K.S."/>
            <person name="Hope R."/>
            <person name="Hossain A."/>
            <person name="Karabika E."/>
            <person name="Karaffa L."/>
            <person name="Karanyi Z."/>
            <person name="Krasevec N."/>
            <person name="Kuo A."/>
            <person name="Kusch H."/>
            <person name="LaButti K."/>
            <person name="Lagendijk E.L."/>
            <person name="Lapidus A."/>
            <person name="Levasseur A."/>
            <person name="Lindquist E."/>
            <person name="Lipzen A."/>
            <person name="Logrieco A.F."/>
            <person name="MacCabe A."/>
            <person name="Maekelae M.R."/>
            <person name="Malavazi I."/>
            <person name="Melin P."/>
            <person name="Meyer V."/>
            <person name="Mielnichuk N."/>
            <person name="Miskei M."/>
            <person name="Molnar A.P."/>
            <person name="Mule G."/>
            <person name="Ngan C.Y."/>
            <person name="Orejas M."/>
            <person name="Orosz E."/>
            <person name="Ouedraogo J.P."/>
            <person name="Overkamp K.M."/>
            <person name="Park H.-S."/>
            <person name="Perrone G."/>
            <person name="Piumi F."/>
            <person name="Punt P.J."/>
            <person name="Ram A.F."/>
            <person name="Ramon A."/>
            <person name="Rauscher S."/>
            <person name="Record E."/>
            <person name="Riano-Pachon D.M."/>
            <person name="Robert V."/>
            <person name="Roehrig J."/>
            <person name="Ruller R."/>
            <person name="Salamov A."/>
            <person name="Salih N.S."/>
            <person name="Samson R.A."/>
            <person name="Sandor E."/>
            <person name="Sanguinetti M."/>
            <person name="Schuetze T."/>
            <person name="Sepcic K."/>
            <person name="Shelest E."/>
            <person name="Sherlock G."/>
            <person name="Sophianopoulou V."/>
            <person name="Squina F.M."/>
            <person name="Sun H."/>
            <person name="Susca A."/>
            <person name="Todd R.B."/>
            <person name="Tsang A."/>
            <person name="Unkles S.E."/>
            <person name="van de Wiele N."/>
            <person name="van Rossen-Uffink D."/>
            <person name="Oliveira J.V."/>
            <person name="Vesth T.C."/>
            <person name="Visser J."/>
            <person name="Yu J.-H."/>
            <person name="Zhou M."/>
            <person name="Andersen M.R."/>
            <person name="Archer D.B."/>
            <person name="Baker S.E."/>
            <person name="Benoit I."/>
            <person name="Brakhage A.A."/>
            <person name="Braus G.H."/>
            <person name="Fischer R."/>
            <person name="Frisvad J.C."/>
            <person name="Goldman G.H."/>
            <person name="Houbraken J."/>
            <person name="Oakley B."/>
            <person name="Pocsi I."/>
            <person name="Scazzocchio C."/>
            <person name="Seiboth B."/>
            <person name="vanKuyk P.A."/>
            <person name="Wortman J."/>
            <person name="Dyer P.S."/>
            <person name="Grigoriev I.V."/>
        </authorList>
    </citation>
    <scope>NUCLEOTIDE SEQUENCE [LARGE SCALE GENOMIC DNA]</scope>
    <source>
        <strain evidence="13">CBS 593.65</strain>
    </source>
</reference>
<gene>
    <name evidence="12" type="ORF">ASPSYDRAFT_828322</name>
</gene>
<dbReference type="RefSeq" id="XP_040705243.1">
    <property type="nucleotide sequence ID" value="XM_040851175.1"/>
</dbReference>
<evidence type="ECO:0000256" key="9">
    <source>
        <dbReference type="SAM" id="MobiDB-lite"/>
    </source>
</evidence>
<evidence type="ECO:0000256" key="5">
    <source>
        <dbReference type="ARBA" id="ARBA00023242"/>
    </source>
</evidence>
<keyword evidence="10" id="KW-0812">Transmembrane</keyword>
<keyword evidence="1" id="KW-0862">Zinc</keyword>
<keyword evidence="3" id="KW-0238">DNA-binding</keyword>
<keyword evidence="10" id="KW-1133">Transmembrane helix</keyword>
<dbReference type="Proteomes" id="UP000184356">
    <property type="component" value="Unassembled WGS sequence"/>
</dbReference>
<dbReference type="InterPro" id="IPR007219">
    <property type="entry name" value="XnlR_reg_dom"/>
</dbReference>
<evidence type="ECO:0000256" key="7">
    <source>
        <dbReference type="ARBA" id="ARBA00040261"/>
    </source>
</evidence>
<dbReference type="GO" id="GO:0003677">
    <property type="term" value="F:DNA binding"/>
    <property type="evidence" value="ECO:0007669"/>
    <property type="project" value="UniProtKB-KW"/>
</dbReference>
<evidence type="ECO:0000256" key="8">
    <source>
        <dbReference type="ARBA" id="ARBA00041954"/>
    </source>
</evidence>
<keyword evidence="2" id="KW-0805">Transcription regulation</keyword>
<dbReference type="GO" id="GO:0008270">
    <property type="term" value="F:zinc ion binding"/>
    <property type="evidence" value="ECO:0007669"/>
    <property type="project" value="InterPro"/>
</dbReference>
<dbReference type="SMART" id="SM00066">
    <property type="entry name" value="GAL4"/>
    <property type="match status" value="1"/>
</dbReference>
<dbReference type="GO" id="GO:0006351">
    <property type="term" value="P:DNA-templated transcription"/>
    <property type="evidence" value="ECO:0007669"/>
    <property type="project" value="InterPro"/>
</dbReference>
<dbReference type="AlphaFoldDB" id="A0A1L9TPT5"/>
<evidence type="ECO:0000256" key="3">
    <source>
        <dbReference type="ARBA" id="ARBA00023125"/>
    </source>
</evidence>
<dbReference type="STRING" id="1036612.A0A1L9TPT5"/>
<sequence>MDRSPTMLDGGDNRLRVLRACDRCSQSKQRCDGEHPWYVPVPGACLALSPCFPSRQLTKPSQRCAERNTPCHYEKLVRKRGRRRRTKPTSIGHRVLAPGPPSLNGLINPTELDTSPDDGNNMPDGVQRRNTNPLSTPSYTDESTRITAETRATGGSNEHEGGNGQFGLATDAPAIAGHRDSYSQNLNPFVLHDVFFGTPGRPSSQTAFTPGRVEHWLDKTAPIPRSASRGLYSTVSHKNLQENLGNGIAQGQRSYPCLEPLLPYLQGVLSPGDASEMLEIYFNEQRNPIFKAASPYTITHVIQPSSVLHPTAPRPTSSVLLIVMLLCVAQTADIKIFDLPGARQRIVLDLYRLALDLMEPVDWDNYFRTSDGWQFHPRGGFTDKDGRSSVSHAAGSGLIPDFLGSTDAILAVVILTLVISGGHFKADSLKWWSKAIRLARASGLSMEDQGMQPESLAGQLYQGHTTREWLIVKEERRRLFWLIYCLDRHLGLSFNTTVNFPEGTFCVAAPLPEAIWQKLETVDLNTIPAPRLGPPDRISGYGFFEYFLPLATVLGHIIDFHHIQNHPLLGDTLSHAAVHKIETLISQREQDLAELRDKLENPLPTQHAVDPFSRPLGYGHTPASTIDSKKPLVLAYSTHMLHVFYILLHGKWDPISMIEDKDDWITSDSFQACASHALSATAAVHQILSLDPELTFMPYLFGIYLLQGSFILLLFVDRMPELGFNKSVEEVCETIIRAHEVSVVTLDTTFQKNIRKVFRSMLHDAQRADPHFRETHKARRREILSLYRWTRTSHGLAY</sequence>
<keyword evidence="4" id="KW-0804">Transcription</keyword>
<keyword evidence="13" id="KW-1185">Reference proteome</keyword>